<evidence type="ECO:0000256" key="1">
    <source>
        <dbReference type="ARBA" id="ARBA00004123"/>
    </source>
</evidence>
<proteinExistence type="predicted"/>
<keyword evidence="6" id="KW-0805">Transcription regulation</keyword>
<evidence type="ECO:0000256" key="11">
    <source>
        <dbReference type="PROSITE-ProRule" id="PRU00309"/>
    </source>
</evidence>
<evidence type="ECO:0000256" key="2">
    <source>
        <dbReference type="ARBA" id="ARBA00022723"/>
    </source>
</evidence>
<feature type="domain" description="THAP-type" evidence="14">
    <location>
        <begin position="1"/>
        <end position="70"/>
    </location>
</feature>
<protein>
    <submittedName>
        <fullName evidence="15">Uncharacterized protein</fullName>
    </submittedName>
</protein>
<keyword evidence="8" id="KW-0804">Transcription</keyword>
<dbReference type="PANTHER" id="PTHR24384">
    <property type="entry name" value="FINGER PUTATIVE TRANSCRIPTION FACTOR FAMILY-RELATED"/>
    <property type="match status" value="1"/>
</dbReference>
<dbReference type="InterPro" id="IPR050752">
    <property type="entry name" value="C2H2-ZF_domain"/>
</dbReference>
<feature type="domain" description="C2H2-type" evidence="13">
    <location>
        <begin position="475"/>
        <end position="502"/>
    </location>
</feature>
<keyword evidence="9" id="KW-0539">Nucleus</keyword>
<dbReference type="PANTHER" id="PTHR24384:SF189">
    <property type="entry name" value="C2H2-TYPE DOMAIN-CONTAINING PROTEIN-RELATED"/>
    <property type="match status" value="1"/>
</dbReference>
<feature type="domain" description="C2H2-type" evidence="13">
    <location>
        <begin position="267"/>
        <end position="294"/>
    </location>
</feature>
<dbReference type="InterPro" id="IPR006612">
    <property type="entry name" value="THAP_Znf"/>
</dbReference>
<dbReference type="OrthoDB" id="7733197at2759"/>
<dbReference type="Gene3D" id="3.30.160.60">
    <property type="entry name" value="Classic Zinc Finger"/>
    <property type="match status" value="4"/>
</dbReference>
<evidence type="ECO:0000256" key="4">
    <source>
        <dbReference type="ARBA" id="ARBA00022771"/>
    </source>
</evidence>
<feature type="domain" description="C2H2-type" evidence="13">
    <location>
        <begin position="614"/>
        <end position="642"/>
    </location>
</feature>
<organism evidence="15 16">
    <name type="scientific">Chironomus riparius</name>
    <dbReference type="NCBI Taxonomy" id="315576"/>
    <lineage>
        <taxon>Eukaryota</taxon>
        <taxon>Metazoa</taxon>
        <taxon>Ecdysozoa</taxon>
        <taxon>Arthropoda</taxon>
        <taxon>Hexapoda</taxon>
        <taxon>Insecta</taxon>
        <taxon>Pterygota</taxon>
        <taxon>Neoptera</taxon>
        <taxon>Endopterygota</taxon>
        <taxon>Diptera</taxon>
        <taxon>Nematocera</taxon>
        <taxon>Chironomoidea</taxon>
        <taxon>Chironomidae</taxon>
        <taxon>Chironominae</taxon>
        <taxon>Chironomus</taxon>
    </lineage>
</organism>
<keyword evidence="16" id="KW-1185">Reference proteome</keyword>
<dbReference type="SMART" id="SM00692">
    <property type="entry name" value="DM3"/>
    <property type="match status" value="1"/>
</dbReference>
<evidence type="ECO:0000256" key="7">
    <source>
        <dbReference type="ARBA" id="ARBA00023125"/>
    </source>
</evidence>
<reference evidence="15" key="1">
    <citation type="submission" date="2022-01" db="EMBL/GenBank/DDBJ databases">
        <authorList>
            <person name="King R."/>
        </authorList>
    </citation>
    <scope>NUCLEOTIDE SEQUENCE</scope>
</reference>
<keyword evidence="2" id="KW-0479">Metal-binding</keyword>
<feature type="domain" description="C2H2-type" evidence="13">
    <location>
        <begin position="587"/>
        <end position="615"/>
    </location>
</feature>
<dbReference type="EMBL" id="OU895878">
    <property type="protein sequence ID" value="CAG9804909.1"/>
    <property type="molecule type" value="Genomic_DNA"/>
</dbReference>
<evidence type="ECO:0000256" key="8">
    <source>
        <dbReference type="ARBA" id="ARBA00023163"/>
    </source>
</evidence>
<dbReference type="InterPro" id="IPR036236">
    <property type="entry name" value="Znf_C2H2_sf"/>
</dbReference>
<feature type="domain" description="C2H2-type" evidence="13">
    <location>
        <begin position="443"/>
        <end position="471"/>
    </location>
</feature>
<evidence type="ECO:0000256" key="12">
    <source>
        <dbReference type="SAM" id="MobiDB-lite"/>
    </source>
</evidence>
<evidence type="ECO:0000256" key="9">
    <source>
        <dbReference type="ARBA" id="ARBA00023242"/>
    </source>
</evidence>
<evidence type="ECO:0000256" key="6">
    <source>
        <dbReference type="ARBA" id="ARBA00023015"/>
    </source>
</evidence>
<accession>A0A9N9RWL8</accession>
<evidence type="ECO:0000256" key="5">
    <source>
        <dbReference type="ARBA" id="ARBA00022833"/>
    </source>
</evidence>
<sequence length="651" mass="76524">MSIILKCAVNSCQSVNNKLFRCPQSRNQSKKWKTILGVSDKDFYVCELHFDAQFITYEKVLSDQAVPTIFINDKLLVNQYCVCCSSLINEGHQIDQLHLEIYRMLFYNFDLNGEYMCSNCNEKMIQISDFIKIVEDNRRNFESMDFDLKEPLIKIEPEEYGIVEEKETKPIEHDTIFVKTEYYSQSEQEFESESESNEKPKSKPKRIRTRMRIRTCEICKFTSFDRDEFVKHIKVIHGSDRNTDEPEYDLKLEIDDPHAFVGIKQSKECDICREVFTDRQLLIEHFKAHFDKDRIYVCPYCEKNCKGIVMLGFHKNLNHKENKYYCICHRTYDREVVMKRCKKVHQKTLVDTKYICDECDSYVAFGDSLRLGHHKTKMHGNGTKYWCTVCLNSYSKEDFIKCMRKHRDVIATIPIKCPDCEKTMQYLRFRDHHKERHVGVRNEICEVCGLVFSSKPALSMHKRTKHAAPKINIICECDICGNTLNSKGSLLAHMSKHRNNETFECPICLKRDIPIYDDHMRKYHPNNYDSGVRVNPLTNLYHCPTCVQNFSSLKFYDRHVQRNNCSIVGECEVDVTKKVGSRTVGRFPCKSCKCVLKSILRLKVHMNQMHSGELQCPVCNKMYKNRKQLGKHVRSQHQMSMRDFNKAEGTN</sequence>
<dbReference type="Pfam" id="PF00096">
    <property type="entry name" value="zf-C2H2"/>
    <property type="match status" value="2"/>
</dbReference>
<name>A0A9N9RWL8_9DIPT</name>
<dbReference type="InterPro" id="IPR013087">
    <property type="entry name" value="Znf_C2H2_type"/>
</dbReference>
<keyword evidence="3" id="KW-0677">Repeat</keyword>
<keyword evidence="4 10" id="KW-0863">Zinc-finger</keyword>
<dbReference type="PROSITE" id="PS00028">
    <property type="entry name" value="ZINC_FINGER_C2H2_1"/>
    <property type="match status" value="7"/>
</dbReference>
<dbReference type="GO" id="GO:0008270">
    <property type="term" value="F:zinc ion binding"/>
    <property type="evidence" value="ECO:0007669"/>
    <property type="project" value="UniProtKB-KW"/>
</dbReference>
<evidence type="ECO:0000256" key="10">
    <source>
        <dbReference type="PROSITE-ProRule" id="PRU00042"/>
    </source>
</evidence>
<dbReference type="SUPFAM" id="SSF57716">
    <property type="entry name" value="Glucocorticoid receptor-like (DNA-binding domain)"/>
    <property type="match status" value="1"/>
</dbReference>
<feature type="region of interest" description="Disordered" evidence="12">
    <location>
        <begin position="632"/>
        <end position="651"/>
    </location>
</feature>
<dbReference type="SMART" id="SM00980">
    <property type="entry name" value="THAP"/>
    <property type="match status" value="1"/>
</dbReference>
<dbReference type="GO" id="GO:0000981">
    <property type="term" value="F:DNA-binding transcription factor activity, RNA polymerase II-specific"/>
    <property type="evidence" value="ECO:0007669"/>
    <property type="project" value="TreeGrafter"/>
</dbReference>
<dbReference type="AlphaFoldDB" id="A0A9N9RWL8"/>
<keyword evidence="7 11" id="KW-0238">DNA-binding</keyword>
<dbReference type="PROSITE" id="PS50950">
    <property type="entry name" value="ZF_THAP"/>
    <property type="match status" value="1"/>
</dbReference>
<comment type="subcellular location">
    <subcellularLocation>
        <location evidence="1">Nucleus</location>
    </subcellularLocation>
</comment>
<evidence type="ECO:0000313" key="15">
    <source>
        <dbReference type="EMBL" id="CAG9804909.1"/>
    </source>
</evidence>
<dbReference type="GO" id="GO:0000978">
    <property type="term" value="F:RNA polymerase II cis-regulatory region sequence-specific DNA binding"/>
    <property type="evidence" value="ECO:0007669"/>
    <property type="project" value="TreeGrafter"/>
</dbReference>
<reference evidence="15" key="2">
    <citation type="submission" date="2022-10" db="EMBL/GenBank/DDBJ databases">
        <authorList>
            <consortium name="ENA_rothamsted_submissions"/>
            <consortium name="culmorum"/>
            <person name="King R."/>
        </authorList>
    </citation>
    <scope>NUCLEOTIDE SEQUENCE</scope>
</reference>
<evidence type="ECO:0000259" key="14">
    <source>
        <dbReference type="PROSITE" id="PS50950"/>
    </source>
</evidence>
<evidence type="ECO:0000313" key="16">
    <source>
        <dbReference type="Proteomes" id="UP001153620"/>
    </source>
</evidence>
<evidence type="ECO:0000259" key="13">
    <source>
        <dbReference type="PROSITE" id="PS50157"/>
    </source>
</evidence>
<dbReference type="SMART" id="SM00355">
    <property type="entry name" value="ZnF_C2H2"/>
    <property type="match status" value="11"/>
</dbReference>
<dbReference type="SUPFAM" id="SSF57667">
    <property type="entry name" value="beta-beta-alpha zinc fingers"/>
    <property type="match status" value="4"/>
</dbReference>
<dbReference type="GO" id="GO:0005634">
    <property type="term" value="C:nucleus"/>
    <property type="evidence" value="ECO:0007669"/>
    <property type="project" value="UniProtKB-SubCell"/>
</dbReference>
<gene>
    <name evidence="15" type="ORF">CHIRRI_LOCUS7786</name>
</gene>
<dbReference type="PROSITE" id="PS50157">
    <property type="entry name" value="ZINC_FINGER_C2H2_2"/>
    <property type="match status" value="5"/>
</dbReference>
<evidence type="ECO:0000256" key="3">
    <source>
        <dbReference type="ARBA" id="ARBA00022737"/>
    </source>
</evidence>
<keyword evidence="5" id="KW-0862">Zinc</keyword>
<dbReference type="Proteomes" id="UP001153620">
    <property type="component" value="Chromosome 2"/>
</dbReference>